<keyword evidence="8" id="KW-1185">Reference proteome</keyword>
<comment type="function">
    <text evidence="1 6">Required for the transposition of the insertion element.</text>
</comment>
<dbReference type="InParanoid" id="A0A5C7ESV1"/>
<evidence type="ECO:0000256" key="2">
    <source>
        <dbReference type="ARBA" id="ARBA00010961"/>
    </source>
</evidence>
<gene>
    <name evidence="7" type="ORF">FR698_16325</name>
</gene>
<evidence type="ECO:0000256" key="6">
    <source>
        <dbReference type="RuleBase" id="RU365089"/>
    </source>
</evidence>
<accession>A0A5C7ESV1</accession>
<evidence type="ECO:0000256" key="5">
    <source>
        <dbReference type="ARBA" id="ARBA00023172"/>
    </source>
</evidence>
<dbReference type="Proteomes" id="UP000321201">
    <property type="component" value="Unassembled WGS sequence"/>
</dbReference>
<dbReference type="GO" id="GO:0003677">
    <property type="term" value="F:DNA binding"/>
    <property type="evidence" value="ECO:0007669"/>
    <property type="project" value="UniProtKB-UniRule"/>
</dbReference>
<dbReference type="AlphaFoldDB" id="A0A5C7ESV1"/>
<comment type="similarity">
    <text evidence="2 6">Belongs to the transposase mutator family.</text>
</comment>
<organism evidence="7 8">
    <name type="scientific">Pelomicrobium methylotrophicum</name>
    <dbReference type="NCBI Taxonomy" id="2602750"/>
    <lineage>
        <taxon>Bacteria</taxon>
        <taxon>Pseudomonadati</taxon>
        <taxon>Pseudomonadota</taxon>
        <taxon>Hydrogenophilia</taxon>
        <taxon>Hydrogenophilia incertae sedis</taxon>
        <taxon>Pelomicrobium</taxon>
    </lineage>
</organism>
<evidence type="ECO:0000256" key="4">
    <source>
        <dbReference type="ARBA" id="ARBA00023125"/>
    </source>
</evidence>
<dbReference type="NCBIfam" id="NF033543">
    <property type="entry name" value="transpos_IS256"/>
    <property type="match status" value="1"/>
</dbReference>
<evidence type="ECO:0000256" key="3">
    <source>
        <dbReference type="ARBA" id="ARBA00022578"/>
    </source>
</evidence>
<dbReference type="PANTHER" id="PTHR33217">
    <property type="entry name" value="TRANSPOSASE FOR INSERTION SEQUENCE ELEMENT IS1081"/>
    <property type="match status" value="1"/>
</dbReference>
<keyword evidence="4 6" id="KW-0238">DNA-binding</keyword>
<dbReference type="Pfam" id="PF00872">
    <property type="entry name" value="Transposase_mut"/>
    <property type="match status" value="1"/>
</dbReference>
<keyword evidence="3 6" id="KW-0815">Transposition</keyword>
<sequence>MAMRVETNPLEAAYAALLEHGLDGASEALRILVNEAAKIERSEFLGARPYERTATRRDYANGFKPKTMLTRLGEVTFEVPQVRSGDFYPSALEKGTRTDQAVTLALAEMYVQGVSTRRVIEVLQRLLGPEISLSSAQVSRAAAKLDEGLKAWRERPLGEVPYLFLDARYEKVRLEGRIVDCAVLIAVGIEASGKRRVLGCEIATSEAEINWRRFLESLLSRGLKGVKLIIADDHAGLKAARRAVLPAVPWQRCQFHLQQNAGQFVTRQEARKTVASQMRAIFNAPDKAEAQRLLKSALDAWRKEHPKLAQWAEEAIPESLTVFDFPAVHRVRLRTTNGLERINRELRRRTRVASIFPNPESCLRLVSALLAELDDEWMTGKVYLNINT</sequence>
<keyword evidence="5 6" id="KW-0233">DNA recombination</keyword>
<dbReference type="GO" id="GO:0004803">
    <property type="term" value="F:transposase activity"/>
    <property type="evidence" value="ECO:0007669"/>
    <property type="project" value="UniProtKB-UniRule"/>
</dbReference>
<protein>
    <recommendedName>
        <fullName evidence="6">Mutator family transposase</fullName>
    </recommendedName>
</protein>
<dbReference type="PANTHER" id="PTHR33217:SF7">
    <property type="entry name" value="TRANSPOSASE FOR INSERTION SEQUENCE ELEMENT IS1081"/>
    <property type="match status" value="1"/>
</dbReference>
<dbReference type="GO" id="GO:0006313">
    <property type="term" value="P:DNA transposition"/>
    <property type="evidence" value="ECO:0007669"/>
    <property type="project" value="UniProtKB-UniRule"/>
</dbReference>
<keyword evidence="6" id="KW-0814">Transposable element</keyword>
<dbReference type="RefSeq" id="WP_147801252.1">
    <property type="nucleotide sequence ID" value="NZ_VPFL01000043.1"/>
</dbReference>
<dbReference type="OrthoDB" id="165209at2"/>
<dbReference type="PROSITE" id="PS01007">
    <property type="entry name" value="TRANSPOSASE_MUTATOR"/>
    <property type="match status" value="1"/>
</dbReference>
<evidence type="ECO:0000256" key="1">
    <source>
        <dbReference type="ARBA" id="ARBA00002190"/>
    </source>
</evidence>
<reference evidence="7 8" key="1">
    <citation type="submission" date="2019-08" db="EMBL/GenBank/DDBJ databases">
        <title>Pelomicrobium methylotrophicum gen. nov., sp. nov. a moderately thermophilic, facultatively anaerobic, lithoautotrophic and methylotrophic bacterium isolated from a terrestrial mud volcano.</title>
        <authorList>
            <person name="Slobodkina G.B."/>
            <person name="Merkel A.Y."/>
            <person name="Slobodkin A.I."/>
        </authorList>
    </citation>
    <scope>NUCLEOTIDE SEQUENCE [LARGE SCALE GENOMIC DNA]</scope>
    <source>
        <strain evidence="7 8">SM250</strain>
    </source>
</reference>
<dbReference type="InterPro" id="IPR001207">
    <property type="entry name" value="Transposase_mutator"/>
</dbReference>
<proteinExistence type="inferred from homology"/>
<evidence type="ECO:0000313" key="8">
    <source>
        <dbReference type="Proteomes" id="UP000321201"/>
    </source>
</evidence>
<comment type="caution">
    <text evidence="7">The sequence shown here is derived from an EMBL/GenBank/DDBJ whole genome shotgun (WGS) entry which is preliminary data.</text>
</comment>
<dbReference type="EMBL" id="VPFL01000043">
    <property type="protein sequence ID" value="TXF09915.1"/>
    <property type="molecule type" value="Genomic_DNA"/>
</dbReference>
<name>A0A5C7ESV1_9PROT</name>
<evidence type="ECO:0000313" key="7">
    <source>
        <dbReference type="EMBL" id="TXF09915.1"/>
    </source>
</evidence>